<keyword evidence="2 3" id="KW-0808">Transferase</keyword>
<evidence type="ECO:0000256" key="2">
    <source>
        <dbReference type="ARBA" id="ARBA00022679"/>
    </source>
</evidence>
<evidence type="ECO:0000256" key="4">
    <source>
        <dbReference type="SAM" id="Phobius"/>
    </source>
</evidence>
<dbReference type="InterPro" id="IPR002213">
    <property type="entry name" value="UDP_glucos_trans"/>
</dbReference>
<dbReference type="InParanoid" id="A0A1C7NGX0"/>
<dbReference type="Proteomes" id="UP000093000">
    <property type="component" value="Unassembled WGS sequence"/>
</dbReference>
<dbReference type="InterPro" id="IPR035595">
    <property type="entry name" value="UDP_glycos_trans_CS"/>
</dbReference>
<evidence type="ECO:0000313" key="7">
    <source>
        <dbReference type="Proteomes" id="UP000093000"/>
    </source>
</evidence>
<evidence type="ECO:0000256" key="1">
    <source>
        <dbReference type="ARBA" id="ARBA00022676"/>
    </source>
</evidence>
<dbReference type="EMBL" id="LUGH01000164">
    <property type="protein sequence ID" value="OBZ88258.1"/>
    <property type="molecule type" value="Genomic_DNA"/>
</dbReference>
<keyword evidence="5" id="KW-0732">Signal</keyword>
<protein>
    <submittedName>
        <fullName evidence="6">UDP-glucuronosyltransferase 2B9</fullName>
    </submittedName>
</protein>
<feature type="chain" id="PRO_5008889695" evidence="5">
    <location>
        <begin position="23"/>
        <end position="552"/>
    </location>
</feature>
<comment type="caution">
    <text evidence="6">The sequence shown here is derived from an EMBL/GenBank/DDBJ whole genome shotgun (WGS) entry which is preliminary data.</text>
</comment>
<evidence type="ECO:0000313" key="6">
    <source>
        <dbReference type="EMBL" id="OBZ88258.1"/>
    </source>
</evidence>
<dbReference type="SUPFAM" id="SSF53756">
    <property type="entry name" value="UDP-Glycosyltransferase/glycogen phosphorylase"/>
    <property type="match status" value="1"/>
</dbReference>
<keyword evidence="4" id="KW-0812">Transmembrane</keyword>
<evidence type="ECO:0000256" key="5">
    <source>
        <dbReference type="SAM" id="SignalP"/>
    </source>
</evidence>
<name>A0A1C7NGX0_9FUNG</name>
<comment type="similarity">
    <text evidence="3">Belongs to the UDP-glycosyltransferase family.</text>
</comment>
<keyword evidence="4" id="KW-1133">Transmembrane helix</keyword>
<dbReference type="Pfam" id="PF00201">
    <property type="entry name" value="UDPGT"/>
    <property type="match status" value="1"/>
</dbReference>
<dbReference type="CDD" id="cd03784">
    <property type="entry name" value="GT1_Gtf-like"/>
    <property type="match status" value="1"/>
</dbReference>
<dbReference type="PANTHER" id="PTHR48043">
    <property type="entry name" value="EG:EG0003.4 PROTEIN-RELATED"/>
    <property type="match status" value="1"/>
</dbReference>
<dbReference type="AlphaFoldDB" id="A0A1C7NGX0"/>
<dbReference type="STRING" id="101091.A0A1C7NGX0"/>
<dbReference type="OrthoDB" id="5835829at2759"/>
<proteinExistence type="inferred from homology"/>
<dbReference type="PANTHER" id="PTHR48043:SF145">
    <property type="entry name" value="FI06409P-RELATED"/>
    <property type="match status" value="1"/>
</dbReference>
<dbReference type="InterPro" id="IPR050271">
    <property type="entry name" value="UDP-glycosyltransferase"/>
</dbReference>
<sequence length="552" mass="61971">MKLKSISLFSLTASLLLSFGQANDLETTYYQDQGFKKVAFFAAMGGSSHYNWVLNICDELGSRGHNTTFLTAEKVTKFGKPFKHVQTVPIVPDIKYDAKNVANSETIRSIHPGKLISFVFELNVKDYKKSYLAIRDYLAENEVDLALCDHFAGSCVDAAKAVGIPYIITTTPVSVDGASAPYITVDPDYGSQPTTEFQSLFSRFYDRYVSSFIFHKHLSPVLKKQMQAKKELGLPAKMEDQSETWKDSLILVNNAFGLLPARPLGPLVELIGPIMNKQYPPLTDSFKTFLDSHQRVAYIAFGQTATPSPKDATTILLSLLEGLEQGVLDGFIWSTVNSDDLFPETVKTKSGKVYHTQDIFAGTYPEIRMVTWSPQMSLLLHPSVRLFVSHAGFGSISESIFAGKPLLLFPFFGDQPNNARWLEQNKLGMAFAYDTPSLEITKKMKLLVEDKDSVYSEHMKRMKAHVQIRSRHSVIRGADLVEEVLYTHRDGVVEHRVSADRRMSYIKAHNLDLYALLSLVVTSILSVFGFVAFKLYALAQPYLRQHNKLKTQ</sequence>
<dbReference type="GO" id="GO:0008194">
    <property type="term" value="F:UDP-glycosyltransferase activity"/>
    <property type="evidence" value="ECO:0007669"/>
    <property type="project" value="InterPro"/>
</dbReference>
<dbReference type="PROSITE" id="PS00375">
    <property type="entry name" value="UDPGT"/>
    <property type="match status" value="1"/>
</dbReference>
<feature type="transmembrane region" description="Helical" evidence="4">
    <location>
        <begin position="513"/>
        <end position="539"/>
    </location>
</feature>
<evidence type="ECO:0000256" key="3">
    <source>
        <dbReference type="RuleBase" id="RU003718"/>
    </source>
</evidence>
<organism evidence="6 7">
    <name type="scientific">Choanephora cucurbitarum</name>
    <dbReference type="NCBI Taxonomy" id="101091"/>
    <lineage>
        <taxon>Eukaryota</taxon>
        <taxon>Fungi</taxon>
        <taxon>Fungi incertae sedis</taxon>
        <taxon>Mucoromycota</taxon>
        <taxon>Mucoromycotina</taxon>
        <taxon>Mucoromycetes</taxon>
        <taxon>Mucorales</taxon>
        <taxon>Mucorineae</taxon>
        <taxon>Choanephoraceae</taxon>
        <taxon>Choanephoroideae</taxon>
        <taxon>Choanephora</taxon>
    </lineage>
</organism>
<gene>
    <name evidence="6" type="primary">UGT2B9_0</name>
    <name evidence="6" type="ORF">A0J61_03693</name>
</gene>
<keyword evidence="7" id="KW-1185">Reference proteome</keyword>
<reference evidence="6 7" key="1">
    <citation type="submission" date="2016-03" db="EMBL/GenBank/DDBJ databases">
        <title>Choanephora cucurbitarum.</title>
        <authorList>
            <person name="Min B."/>
            <person name="Park H."/>
            <person name="Park J.-H."/>
            <person name="Shin H.-D."/>
            <person name="Choi I.-G."/>
        </authorList>
    </citation>
    <scope>NUCLEOTIDE SEQUENCE [LARGE SCALE GENOMIC DNA]</scope>
    <source>
        <strain evidence="6 7">KUS-F28377</strain>
    </source>
</reference>
<dbReference type="Gene3D" id="3.40.50.2000">
    <property type="entry name" value="Glycogen Phosphorylase B"/>
    <property type="match status" value="2"/>
</dbReference>
<keyword evidence="4" id="KW-0472">Membrane</keyword>
<accession>A0A1C7NGX0</accession>
<feature type="signal peptide" evidence="5">
    <location>
        <begin position="1"/>
        <end position="22"/>
    </location>
</feature>
<keyword evidence="1 3" id="KW-0328">Glycosyltransferase</keyword>